<keyword evidence="1" id="KW-0418">Kinase</keyword>
<dbReference type="SMART" id="SM00387">
    <property type="entry name" value="HATPase_c"/>
    <property type="match status" value="1"/>
</dbReference>
<organism evidence="3">
    <name type="scientific">Chrysotila carterae</name>
    <name type="common">Marine alga</name>
    <name type="synonym">Syracosphaera carterae</name>
    <dbReference type="NCBI Taxonomy" id="13221"/>
    <lineage>
        <taxon>Eukaryota</taxon>
        <taxon>Haptista</taxon>
        <taxon>Haptophyta</taxon>
        <taxon>Prymnesiophyceae</taxon>
        <taxon>Isochrysidales</taxon>
        <taxon>Isochrysidaceae</taxon>
        <taxon>Chrysotila</taxon>
    </lineage>
</organism>
<dbReference type="PANTHER" id="PTHR11947">
    <property type="entry name" value="PYRUVATE DEHYDROGENASE KINASE"/>
    <property type="match status" value="1"/>
</dbReference>
<protein>
    <recommendedName>
        <fullName evidence="1">Protein-serine/threonine kinase</fullName>
        <ecNumber evidence="1">2.7.11.-</ecNumber>
    </recommendedName>
</protein>
<keyword evidence="1" id="KW-0808">Transferase</keyword>
<evidence type="ECO:0000313" key="3">
    <source>
        <dbReference type="EMBL" id="CAE0747970.1"/>
    </source>
</evidence>
<evidence type="ECO:0000256" key="1">
    <source>
        <dbReference type="RuleBase" id="RU366032"/>
    </source>
</evidence>
<dbReference type="EC" id="2.7.11.-" evidence="1"/>
<dbReference type="InterPro" id="IPR003594">
    <property type="entry name" value="HATPase_dom"/>
</dbReference>
<dbReference type="GO" id="GO:0005759">
    <property type="term" value="C:mitochondrial matrix"/>
    <property type="evidence" value="ECO:0007669"/>
    <property type="project" value="UniProtKB-SubCell"/>
</dbReference>
<keyword evidence="1" id="KW-0067">ATP-binding</keyword>
<evidence type="ECO:0000259" key="2">
    <source>
        <dbReference type="SMART" id="SM00387"/>
    </source>
</evidence>
<gene>
    <name evidence="3" type="ORF">PCAR00345_LOCUS552</name>
</gene>
<dbReference type="EMBL" id="HBIZ01000981">
    <property type="protein sequence ID" value="CAE0747970.1"/>
    <property type="molecule type" value="Transcribed_RNA"/>
</dbReference>
<dbReference type="GO" id="GO:0004740">
    <property type="term" value="F:pyruvate dehydrogenase (acetyl-transferring) kinase activity"/>
    <property type="evidence" value="ECO:0007669"/>
    <property type="project" value="TreeGrafter"/>
</dbReference>
<comment type="subcellular location">
    <subcellularLocation>
        <location evidence="1">Mitochondrion matrix</location>
    </subcellularLocation>
</comment>
<feature type="domain" description="Histidine kinase/HSP90-like ATPase" evidence="2">
    <location>
        <begin position="198"/>
        <end position="331"/>
    </location>
</feature>
<dbReference type="AlphaFoldDB" id="A0A7S4ERM9"/>
<dbReference type="Gene3D" id="3.30.565.10">
    <property type="entry name" value="Histidine kinase-like ATPase, C-terminal domain"/>
    <property type="match status" value="1"/>
</dbReference>
<sequence>MVAGAGQQITLKQLANFATAKPTHHIANLGAVALHAVLRSRLAALQPLAALVDQQRGSPTSKNRFGHCSHKLTLLQGAPDHVSWQQTFGETERCLRHNAAELVHDLITVAPQRDCENYQLQRSLVHAAVGTHLCVRDIIEQQGRVSRAAASGADSVDSVVMQHAHVQPLLDAVVSAVRETHPNVAIEMRGDTKATATCVPWQLQVAFMELLSNAVEASRQMEHHSPIRVTVSSRRGQIGIQVSDGAGGLEPGEVLPHALLLGYSTRSREVEVDFPSLMGLLEAGPVRTWPAGLGMGLPVARLHARYMGGDVVLGSVFGMGTDALMTFCSQGSRGGG</sequence>
<dbReference type="InterPro" id="IPR039028">
    <property type="entry name" value="BCKD/PDK"/>
</dbReference>
<accession>A0A7S4ERM9</accession>
<proteinExistence type="inferred from homology"/>
<keyword evidence="1" id="KW-0547">Nucleotide-binding</keyword>
<keyword evidence="1" id="KW-0496">Mitochondrion</keyword>
<dbReference type="InterPro" id="IPR036890">
    <property type="entry name" value="HATPase_C_sf"/>
</dbReference>
<comment type="similarity">
    <text evidence="1">Belongs to the PDK/BCKDK protein kinase family.</text>
</comment>
<dbReference type="PANTHER" id="PTHR11947:SF20">
    <property type="entry name" value="[3-METHYL-2-OXOBUTANOATE DEHYDROGENASE [LIPOAMIDE]] KINASE, MITOCHONDRIAL"/>
    <property type="match status" value="1"/>
</dbReference>
<name>A0A7S4ERM9_CHRCT</name>
<dbReference type="Pfam" id="PF02518">
    <property type="entry name" value="HATPase_c"/>
    <property type="match status" value="1"/>
</dbReference>
<reference evidence="3" key="1">
    <citation type="submission" date="2021-01" db="EMBL/GenBank/DDBJ databases">
        <authorList>
            <person name="Corre E."/>
            <person name="Pelletier E."/>
            <person name="Niang G."/>
            <person name="Scheremetjew M."/>
            <person name="Finn R."/>
            <person name="Kale V."/>
            <person name="Holt S."/>
            <person name="Cochrane G."/>
            <person name="Meng A."/>
            <person name="Brown T."/>
            <person name="Cohen L."/>
        </authorList>
    </citation>
    <scope>NUCLEOTIDE SEQUENCE</scope>
    <source>
        <strain evidence="3">CCMP645</strain>
    </source>
</reference>
<dbReference type="GO" id="GO:0010906">
    <property type="term" value="P:regulation of glucose metabolic process"/>
    <property type="evidence" value="ECO:0007669"/>
    <property type="project" value="TreeGrafter"/>
</dbReference>
<dbReference type="SUPFAM" id="SSF55874">
    <property type="entry name" value="ATPase domain of HSP90 chaperone/DNA topoisomerase II/histidine kinase"/>
    <property type="match status" value="1"/>
</dbReference>
<dbReference type="GO" id="GO:0005524">
    <property type="term" value="F:ATP binding"/>
    <property type="evidence" value="ECO:0007669"/>
    <property type="project" value="UniProtKB-UniRule"/>
</dbReference>